<accession>F0JHW8</accession>
<dbReference type="AlphaFoldDB" id="F0JHW8"/>
<evidence type="ECO:0000259" key="2">
    <source>
        <dbReference type="Pfam" id="PF04326"/>
    </source>
</evidence>
<dbReference type="InterPro" id="IPR007421">
    <property type="entry name" value="Schlafen_AlbA_2_dom"/>
</dbReference>
<reference evidence="3 4" key="1">
    <citation type="journal article" date="2011" name="J. Bacteriol.">
        <title>Genome sequence of the mercury-methylating strain Desulfovibrio desulfuricans ND132.</title>
        <authorList>
            <person name="Brown S.D."/>
            <person name="Gilmour C.C."/>
            <person name="Kucken A.M."/>
            <person name="Wall J.D."/>
            <person name="Elias D.A."/>
            <person name="Brandt C.C."/>
            <person name="Podar M."/>
            <person name="Chertkov O."/>
            <person name="Held B."/>
            <person name="Bruce D.C."/>
            <person name="Detter J.C."/>
            <person name="Tapia R."/>
            <person name="Han C.S."/>
            <person name="Goodwin L.A."/>
            <person name="Cheng J.F."/>
            <person name="Pitluck S."/>
            <person name="Woyke T."/>
            <person name="Mikhailova N."/>
            <person name="Ivanova N.N."/>
            <person name="Han J."/>
            <person name="Lucas S."/>
            <person name="Lapidus A.L."/>
            <person name="Land M.L."/>
            <person name="Hauser L.J."/>
            <person name="Palumbo A.V."/>
        </authorList>
    </citation>
    <scope>NUCLEOTIDE SEQUENCE [LARGE SCALE GENOMIC DNA]</scope>
    <source>
        <strain evidence="3 4">ND132</strain>
    </source>
</reference>
<dbReference type="Proteomes" id="UP000007845">
    <property type="component" value="Chromosome"/>
</dbReference>
<dbReference type="KEGG" id="ddn:DND132_0883"/>
<name>F0JHW8_9BACT</name>
<feature type="transmembrane region" description="Helical" evidence="1">
    <location>
        <begin position="332"/>
        <end position="351"/>
    </location>
</feature>
<proteinExistence type="predicted"/>
<dbReference type="InterPro" id="IPR038461">
    <property type="entry name" value="Schlafen_AlbA_2_dom_sf"/>
</dbReference>
<keyword evidence="4" id="KW-1185">Reference proteome</keyword>
<keyword evidence="1" id="KW-0472">Membrane</keyword>
<evidence type="ECO:0000313" key="4">
    <source>
        <dbReference type="Proteomes" id="UP000007845"/>
    </source>
</evidence>
<keyword evidence="1" id="KW-0812">Transmembrane</keyword>
<organism evidence="3 4">
    <name type="scientific">Pseudodesulfovibrio mercurii</name>
    <dbReference type="NCBI Taxonomy" id="641491"/>
    <lineage>
        <taxon>Bacteria</taxon>
        <taxon>Pseudomonadati</taxon>
        <taxon>Thermodesulfobacteriota</taxon>
        <taxon>Desulfovibrionia</taxon>
        <taxon>Desulfovibrionales</taxon>
        <taxon>Desulfovibrionaceae</taxon>
    </lineage>
</organism>
<dbReference type="EMBL" id="CP003220">
    <property type="protein sequence ID" value="EGB14098.1"/>
    <property type="molecule type" value="Genomic_DNA"/>
</dbReference>
<dbReference type="PANTHER" id="PTHR30595">
    <property type="entry name" value="GLPR-RELATED TRANSCRIPTIONAL REPRESSOR"/>
    <property type="match status" value="1"/>
</dbReference>
<dbReference type="OrthoDB" id="9798761at2"/>
<dbReference type="eggNOG" id="COG2865">
    <property type="taxonomic scope" value="Bacteria"/>
</dbReference>
<dbReference type="Gene3D" id="3.30.950.30">
    <property type="entry name" value="Schlafen, AAA domain"/>
    <property type="match status" value="1"/>
</dbReference>
<evidence type="ECO:0000313" key="3">
    <source>
        <dbReference type="EMBL" id="EGB14098.1"/>
    </source>
</evidence>
<dbReference type="STRING" id="641491.DND132_0883"/>
<dbReference type="Pfam" id="PF04326">
    <property type="entry name" value="SLFN_AlbA_2"/>
    <property type="match status" value="1"/>
</dbReference>
<protein>
    <submittedName>
        <fullName evidence="3">AAA-4 family protein</fullName>
    </submittedName>
</protein>
<dbReference type="HOGENOM" id="CLU_524510_0_0_7"/>
<evidence type="ECO:0000256" key="1">
    <source>
        <dbReference type="SAM" id="Phobius"/>
    </source>
</evidence>
<feature type="domain" description="Schlafen AlbA-2" evidence="2">
    <location>
        <begin position="382"/>
        <end position="511"/>
    </location>
</feature>
<gene>
    <name evidence="3" type="ORF">DND132_0883</name>
</gene>
<sequence>MSMHGLRGRQLYQLVFYGVIFVVAAVGALAYMGVREIRHDAAVVAVESSARGLSGAVTVLLNAVRNSNQEMGQGLLKSLKSEALRREFGTVLRDHQNLSAIMVSDGQGLRYLLTRRFGGTVEAVPDELHTAVSWTLLKDGRPDKEPFTGWDMDLHQVDRVLSDEFSHLEPGQVNWRSAGRFHHVSAAWITASSLAESGAGDRLMLSFAFPAEAILSQLSEAERGGAERIFLYWGDGRAMPVSGLGADVGPDLAGRALAPEQLPDPVVRLAVSGLATHAKAPDGAPGKPFSFVSDHEVWWTWAMPLSIFGDTLSLGVAVPRKNVLSTLTSDSFLQAGAVVLILMAFGVLFVLHRNRERIESLGRRREAAASAGDVLDLIRSGEGGRLEFKQTLRFNLKSGKNGKEIEHACLKTVSAFLNTEGGTLLIGVADDGTVTGFDEDGFESDDRALLHFNNLVDRHIGTEFSRYIDSRIIAVDDRRVLRVHCIQAQAPAILDAAKGEEFYVRSGPASRCLTLRQFHDWLKKHQ</sequence>
<feature type="transmembrane region" description="Helical" evidence="1">
    <location>
        <begin position="12"/>
        <end position="34"/>
    </location>
</feature>
<keyword evidence="1" id="KW-1133">Transmembrane helix</keyword>
<dbReference type="PANTHER" id="PTHR30595:SF6">
    <property type="entry name" value="SCHLAFEN ALBA-2 DOMAIN-CONTAINING PROTEIN"/>
    <property type="match status" value="1"/>
</dbReference>